<evidence type="ECO:0000313" key="1">
    <source>
        <dbReference type="EMBL" id="KAJ7369413.1"/>
    </source>
</evidence>
<dbReference type="EMBL" id="MU826988">
    <property type="protein sequence ID" value="KAJ7369413.1"/>
    <property type="molecule type" value="Genomic_DNA"/>
</dbReference>
<organism evidence="1 2">
    <name type="scientific">Desmophyllum pertusum</name>
    <dbReference type="NCBI Taxonomy" id="174260"/>
    <lineage>
        <taxon>Eukaryota</taxon>
        <taxon>Metazoa</taxon>
        <taxon>Cnidaria</taxon>
        <taxon>Anthozoa</taxon>
        <taxon>Hexacorallia</taxon>
        <taxon>Scleractinia</taxon>
        <taxon>Caryophylliina</taxon>
        <taxon>Caryophylliidae</taxon>
        <taxon>Desmophyllum</taxon>
    </lineage>
</organism>
<comment type="caution">
    <text evidence="1">The sequence shown here is derived from an EMBL/GenBank/DDBJ whole genome shotgun (WGS) entry which is preliminary data.</text>
</comment>
<name>A0A9W9YWN3_9CNID</name>
<accession>A0A9W9YWN3</accession>
<gene>
    <name evidence="1" type="ORF">OS493_039186</name>
</gene>
<keyword evidence="2" id="KW-1185">Reference proteome</keyword>
<dbReference type="Proteomes" id="UP001163046">
    <property type="component" value="Unassembled WGS sequence"/>
</dbReference>
<reference evidence="1" key="1">
    <citation type="submission" date="2023-01" db="EMBL/GenBank/DDBJ databases">
        <title>Genome assembly of the deep-sea coral Lophelia pertusa.</title>
        <authorList>
            <person name="Herrera S."/>
            <person name="Cordes E."/>
        </authorList>
    </citation>
    <scope>NUCLEOTIDE SEQUENCE</scope>
    <source>
        <strain evidence="1">USNM1676648</strain>
        <tissue evidence="1">Polyp</tissue>
    </source>
</reference>
<sequence>KLWTPVGCYQNRGRALGDVLLKVRSSRMSKNYAACVKAADDQAYFVRFRRQELLEWQSDASFLRYVRKFRACAQPTKNVPSSAGSSWRQEQFFGLPKG</sequence>
<protein>
    <submittedName>
        <fullName evidence="1">Uncharacterized protein</fullName>
    </submittedName>
</protein>
<dbReference type="AlphaFoldDB" id="A0A9W9YWN3"/>
<evidence type="ECO:0000313" key="2">
    <source>
        <dbReference type="Proteomes" id="UP001163046"/>
    </source>
</evidence>
<feature type="non-terminal residue" evidence="1">
    <location>
        <position position="1"/>
    </location>
</feature>
<proteinExistence type="predicted"/>